<reference evidence="1" key="1">
    <citation type="submission" date="2021-02" db="EMBL/GenBank/DDBJ databases">
        <authorList>
            <person name="Nowell W R."/>
        </authorList>
    </citation>
    <scope>NUCLEOTIDE SEQUENCE</scope>
</reference>
<dbReference type="EMBL" id="CAJNRG010017365">
    <property type="protein sequence ID" value="CAF2222426.1"/>
    <property type="molecule type" value="Genomic_DNA"/>
</dbReference>
<feature type="non-terminal residue" evidence="1">
    <location>
        <position position="1"/>
    </location>
</feature>
<protein>
    <submittedName>
        <fullName evidence="1">Uncharacterized protein</fullName>
    </submittedName>
</protein>
<comment type="caution">
    <text evidence="1">The sequence shown here is derived from an EMBL/GenBank/DDBJ whole genome shotgun (WGS) entry which is preliminary data.</text>
</comment>
<evidence type="ECO:0000313" key="2">
    <source>
        <dbReference type="Proteomes" id="UP000663887"/>
    </source>
</evidence>
<sequence length="126" mass="14382">METKFENFFEKLILADDPSQLINELITDQSIEFNKVICCVMDHVAQIQSQRKIQYLAEIIGRTCFEKKSLVNIDHQVNCLDSSEENSLKRTFIKNVFSEIGCLIVKSEVAALNNSFLTAYARLCAI</sequence>
<dbReference type="Proteomes" id="UP000663887">
    <property type="component" value="Unassembled WGS sequence"/>
</dbReference>
<evidence type="ECO:0000313" key="1">
    <source>
        <dbReference type="EMBL" id="CAF2222426.1"/>
    </source>
</evidence>
<accession>A0A816ZSR6</accession>
<gene>
    <name evidence="1" type="ORF">XDN619_LOCUS33870</name>
</gene>
<name>A0A816ZSR6_9BILA</name>
<dbReference type="AlphaFoldDB" id="A0A816ZSR6"/>
<feature type="non-terminal residue" evidence="1">
    <location>
        <position position="126"/>
    </location>
</feature>
<proteinExistence type="predicted"/>
<organism evidence="1 2">
    <name type="scientific">Rotaria magnacalcarata</name>
    <dbReference type="NCBI Taxonomy" id="392030"/>
    <lineage>
        <taxon>Eukaryota</taxon>
        <taxon>Metazoa</taxon>
        <taxon>Spiralia</taxon>
        <taxon>Gnathifera</taxon>
        <taxon>Rotifera</taxon>
        <taxon>Eurotatoria</taxon>
        <taxon>Bdelloidea</taxon>
        <taxon>Philodinida</taxon>
        <taxon>Philodinidae</taxon>
        <taxon>Rotaria</taxon>
    </lineage>
</organism>